<organism evidence="1">
    <name type="scientific">Leptolyngbya sp. NK1-12</name>
    <dbReference type="NCBI Taxonomy" id="2547451"/>
    <lineage>
        <taxon>Bacteria</taxon>
        <taxon>Bacillati</taxon>
        <taxon>Cyanobacteriota</taxon>
        <taxon>Cyanophyceae</taxon>
        <taxon>Leptolyngbyales</taxon>
        <taxon>Leptolyngbyaceae</taxon>
        <taxon>Leptolyngbya group</taxon>
        <taxon>Leptolyngbya</taxon>
    </lineage>
</organism>
<proteinExistence type="predicted"/>
<evidence type="ECO:0000313" key="1">
    <source>
        <dbReference type="EMBL" id="WNZ25679.1"/>
    </source>
</evidence>
<name>A0AA97AIL3_9CYAN</name>
<gene>
    <name evidence="1" type="ORF">HJG54_24465</name>
</gene>
<dbReference type="AlphaFoldDB" id="A0AA97AIL3"/>
<dbReference type="Pfam" id="PF06078">
    <property type="entry name" value="DUF937"/>
    <property type="match status" value="2"/>
</dbReference>
<accession>A0AA97AIL3</accession>
<reference evidence="1" key="1">
    <citation type="submission" date="2020-05" db="EMBL/GenBank/DDBJ databases">
        <authorList>
            <person name="Zhu T."/>
            <person name="Keshari N."/>
            <person name="Lu X."/>
        </authorList>
    </citation>
    <scope>NUCLEOTIDE SEQUENCE</scope>
    <source>
        <strain evidence="1">NK1-12</strain>
    </source>
</reference>
<dbReference type="EMBL" id="CP053586">
    <property type="protein sequence ID" value="WNZ25679.1"/>
    <property type="molecule type" value="Genomic_DNA"/>
</dbReference>
<sequence>MGLFFDVLSAINNPNQNASVDQLSSITGTVQQLAASNNIEPSAMQTVMSSLGGALRPALQQQASSGGLGSLMGQLASGQLTGGAGGLGGLSSLLTPQLQQQIADTVSRRTGIGAGTIQSMLPALIPVVMQLLNMGAPKSGTGMSMGGLASNPLLTTFLDSDRDQDVDLGDVFRFATRFLNPPR</sequence>
<dbReference type="RefSeq" id="WP_316431839.1">
    <property type="nucleotide sequence ID" value="NZ_CP053586.1"/>
</dbReference>
<protein>
    <submittedName>
        <fullName evidence="1">DUF937 domain-containing protein</fullName>
    </submittedName>
</protein>
<dbReference type="InterPro" id="IPR009282">
    <property type="entry name" value="DUF937"/>
</dbReference>